<dbReference type="InterPro" id="IPR018260">
    <property type="entry name" value="Ribosomal_uL22_CS"/>
</dbReference>
<organism evidence="11">
    <name type="scientific">Huperzia serrata f. longipetiolata</name>
    <dbReference type="NCBI Taxonomy" id="384043"/>
    <lineage>
        <taxon>Eukaryota</taxon>
        <taxon>Viridiplantae</taxon>
        <taxon>Streptophyta</taxon>
        <taxon>Embryophyta</taxon>
        <taxon>Tracheophyta</taxon>
        <taxon>Lycopodiopsida</taxon>
        <taxon>Lycopodiales</taxon>
        <taxon>Lycopodiaceae</taxon>
        <taxon>Huperzioideae</taxon>
        <taxon>Huperzia</taxon>
    </lineage>
</organism>
<keyword evidence="11" id="KW-0150">Chloroplast</keyword>
<keyword evidence="3 8" id="KW-0699">rRNA-binding</keyword>
<keyword evidence="4 8" id="KW-0694">RNA-binding</keyword>
<keyword evidence="5 8" id="KW-0689">Ribosomal protein</keyword>
<dbReference type="HAMAP" id="MF_01331_B">
    <property type="entry name" value="Ribosomal_uL22_B"/>
    <property type="match status" value="1"/>
</dbReference>
<dbReference type="GO" id="GO:0006412">
    <property type="term" value="P:translation"/>
    <property type="evidence" value="ECO:0007669"/>
    <property type="project" value="UniProtKB-UniRule"/>
</dbReference>
<dbReference type="InterPro" id="IPR036394">
    <property type="entry name" value="Ribosomal_uL22_sf"/>
</dbReference>
<dbReference type="AlphaFoldDB" id="A0A343QZX2"/>
<comment type="subcellular location">
    <subcellularLocation>
        <location evidence="8 10">Plastid</location>
        <location evidence="8 10">Chloroplast</location>
    </subcellularLocation>
</comment>
<keyword evidence="6 8" id="KW-0687">Ribonucleoprotein</keyword>
<dbReference type="Gene3D" id="3.90.470.10">
    <property type="entry name" value="Ribosomal protein L22/L17"/>
    <property type="match status" value="1"/>
</dbReference>
<dbReference type="GO" id="GO:0009507">
    <property type="term" value="C:chloroplast"/>
    <property type="evidence" value="ECO:0007669"/>
    <property type="project" value="UniProtKB-SubCell"/>
</dbReference>
<dbReference type="GO" id="GO:0019843">
    <property type="term" value="F:rRNA binding"/>
    <property type="evidence" value="ECO:0007669"/>
    <property type="project" value="UniProtKB-UniRule"/>
</dbReference>
<dbReference type="GO" id="GO:0015934">
    <property type="term" value="C:large ribosomal subunit"/>
    <property type="evidence" value="ECO:0007669"/>
    <property type="project" value="InterPro"/>
</dbReference>
<evidence type="ECO:0000313" key="11">
    <source>
        <dbReference type="EMBL" id="ATV96539.1"/>
    </source>
</evidence>
<dbReference type="PROSITE" id="PS00464">
    <property type="entry name" value="RIBOSOMAL_L22"/>
    <property type="match status" value="1"/>
</dbReference>
<name>A0A343QZX2_HUPSR</name>
<gene>
    <name evidence="8 11" type="primary">rpl22</name>
</gene>
<evidence type="ECO:0000256" key="9">
    <source>
        <dbReference type="RuleBase" id="RU004005"/>
    </source>
</evidence>
<evidence type="ECO:0000256" key="8">
    <source>
        <dbReference type="HAMAP-Rule" id="MF_01331"/>
    </source>
</evidence>
<dbReference type="CDD" id="cd00336">
    <property type="entry name" value="Ribosomal_L22"/>
    <property type="match status" value="1"/>
</dbReference>
<dbReference type="InterPro" id="IPR047867">
    <property type="entry name" value="Ribosomal_uL22_bac/org-type"/>
</dbReference>
<evidence type="ECO:0000256" key="5">
    <source>
        <dbReference type="ARBA" id="ARBA00022980"/>
    </source>
</evidence>
<dbReference type="NCBIfam" id="TIGR01044">
    <property type="entry name" value="rplV_bact"/>
    <property type="match status" value="1"/>
</dbReference>
<evidence type="ECO:0000256" key="1">
    <source>
        <dbReference type="ARBA" id="ARBA00009451"/>
    </source>
</evidence>
<evidence type="ECO:0000256" key="3">
    <source>
        <dbReference type="ARBA" id="ARBA00022730"/>
    </source>
</evidence>
<comment type="similarity">
    <text evidence="1 8 9">Belongs to the universal ribosomal protein uL22 family.</text>
</comment>
<evidence type="ECO:0000256" key="2">
    <source>
        <dbReference type="ARBA" id="ARBA00022640"/>
    </source>
</evidence>
<reference evidence="11" key="1">
    <citation type="journal article" date="2017" name="Mitochondrial DNA Part B Resour">
        <title>The complete chloroplast genome sequence of Huperzia javanica (sw.) C. Y. Yang in Lycopodiaceae.</title>
        <authorList>
            <person name="Zhang H.-R."/>
            <person name="Kang J.-S."/>
            <person name="Viane R.L.L."/>
            <person name="Zhang X.-C."/>
        </authorList>
    </citation>
    <scope>NUCLEOTIDE SEQUENCE</scope>
</reference>
<keyword evidence="2 11" id="KW-0934">Plastid</keyword>
<protein>
    <recommendedName>
        <fullName evidence="7 8">Large ribosomal subunit protein uL22c</fullName>
    </recommendedName>
</protein>
<dbReference type="GO" id="GO:0003735">
    <property type="term" value="F:structural constituent of ribosome"/>
    <property type="evidence" value="ECO:0007669"/>
    <property type="project" value="InterPro"/>
</dbReference>
<proteinExistence type="inferred from homology"/>
<geneLocation type="chloroplast" evidence="11"/>
<evidence type="ECO:0000256" key="7">
    <source>
        <dbReference type="ARBA" id="ARBA00035285"/>
    </source>
</evidence>
<dbReference type="PANTHER" id="PTHR13501">
    <property type="entry name" value="CHLOROPLAST 50S RIBOSOMAL PROTEIN L22-RELATED"/>
    <property type="match status" value="1"/>
</dbReference>
<sequence length="125" mass="14375">MKIGNDSNKEVKIFVKNIHMSAYKLRRVVNQIRGHSYGEAVMILEFMPYRACYPVLKLVSDAAENANHKMGLRKADLFVSEVKVDAGSFAKRLRLRAQGRNYPIHKPTCHITIILKKKSVYKEEL</sequence>
<dbReference type="SUPFAM" id="SSF54843">
    <property type="entry name" value="Ribosomal protein L22"/>
    <property type="match status" value="1"/>
</dbReference>
<evidence type="ECO:0000256" key="6">
    <source>
        <dbReference type="ARBA" id="ARBA00023274"/>
    </source>
</evidence>
<comment type="function">
    <text evidence="8 10">This protein binds specifically to 23S rRNA.</text>
</comment>
<dbReference type="Pfam" id="PF00237">
    <property type="entry name" value="Ribosomal_L22"/>
    <property type="match status" value="1"/>
</dbReference>
<dbReference type="InterPro" id="IPR001063">
    <property type="entry name" value="Ribosomal_uL22"/>
</dbReference>
<dbReference type="EMBL" id="KY609860">
    <property type="protein sequence ID" value="ATV96539.1"/>
    <property type="molecule type" value="Genomic_DNA"/>
</dbReference>
<comment type="subunit">
    <text evidence="8">Part of the 50S ribosomal subunit.</text>
</comment>
<dbReference type="InterPro" id="IPR005727">
    <property type="entry name" value="Ribosomal_uL22_bac/chlpt-type"/>
</dbReference>
<dbReference type="PANTHER" id="PTHR13501:SF10">
    <property type="entry name" value="LARGE RIBOSOMAL SUBUNIT PROTEIN UL22M"/>
    <property type="match status" value="1"/>
</dbReference>
<accession>A0A343QZX2</accession>
<comment type="function">
    <text evidence="8 10">The globular domain of the protein is located near the polypeptide exit tunnel on the outside of the subunit, while an extended beta-hairpin is found that lines the wall of the exit tunnel in the center of the 70S ribosome.</text>
</comment>
<evidence type="ECO:0000256" key="4">
    <source>
        <dbReference type="ARBA" id="ARBA00022884"/>
    </source>
</evidence>
<evidence type="ECO:0000256" key="10">
    <source>
        <dbReference type="RuleBase" id="RU004009"/>
    </source>
</evidence>